<protein>
    <submittedName>
        <fullName evidence="3">BRCT domain-containing protein</fullName>
    </submittedName>
</protein>
<accession>A0AA38HB38</accession>
<dbReference type="PANTHER" id="PTHR45990">
    <property type="entry name" value="DNA REPAIR PROTEIN REV1"/>
    <property type="match status" value="1"/>
</dbReference>
<dbReference type="InterPro" id="IPR036420">
    <property type="entry name" value="BRCT_dom_sf"/>
</dbReference>
<dbReference type="Gene3D" id="3.40.50.10190">
    <property type="entry name" value="BRCT domain"/>
    <property type="match status" value="1"/>
</dbReference>
<dbReference type="GO" id="GO:0017125">
    <property type="term" value="F:deoxycytidyl transferase activity"/>
    <property type="evidence" value="ECO:0007669"/>
    <property type="project" value="TreeGrafter"/>
</dbReference>
<dbReference type="GeneID" id="77731106"/>
<dbReference type="GO" id="GO:0042276">
    <property type="term" value="P:error-prone translesion synthesis"/>
    <property type="evidence" value="ECO:0007669"/>
    <property type="project" value="TreeGrafter"/>
</dbReference>
<keyword evidence="4" id="KW-1185">Reference proteome</keyword>
<evidence type="ECO:0000313" key="4">
    <source>
        <dbReference type="Proteomes" id="UP001164286"/>
    </source>
</evidence>
<dbReference type="GO" id="GO:0005634">
    <property type="term" value="C:nucleus"/>
    <property type="evidence" value="ECO:0007669"/>
    <property type="project" value="TreeGrafter"/>
</dbReference>
<organism evidence="3 4">
    <name type="scientific">Dioszegia hungarica</name>
    <dbReference type="NCBI Taxonomy" id="4972"/>
    <lineage>
        <taxon>Eukaryota</taxon>
        <taxon>Fungi</taxon>
        <taxon>Dikarya</taxon>
        <taxon>Basidiomycota</taxon>
        <taxon>Agaricomycotina</taxon>
        <taxon>Tremellomycetes</taxon>
        <taxon>Tremellales</taxon>
        <taxon>Bulleribasidiaceae</taxon>
        <taxon>Dioszegia</taxon>
    </lineage>
</organism>
<dbReference type="SMART" id="SM00292">
    <property type="entry name" value="BRCT"/>
    <property type="match status" value="1"/>
</dbReference>
<evidence type="ECO:0000256" key="1">
    <source>
        <dbReference type="SAM" id="MobiDB-lite"/>
    </source>
</evidence>
<evidence type="ECO:0000313" key="3">
    <source>
        <dbReference type="EMBL" id="KAI9637868.1"/>
    </source>
</evidence>
<dbReference type="AlphaFoldDB" id="A0AA38HB38"/>
<dbReference type="GO" id="GO:0003887">
    <property type="term" value="F:DNA-directed DNA polymerase activity"/>
    <property type="evidence" value="ECO:0007669"/>
    <property type="project" value="TreeGrafter"/>
</dbReference>
<proteinExistence type="predicted"/>
<evidence type="ECO:0000259" key="2">
    <source>
        <dbReference type="PROSITE" id="PS50172"/>
    </source>
</evidence>
<dbReference type="PANTHER" id="PTHR45990:SF1">
    <property type="entry name" value="DNA REPAIR PROTEIN REV1"/>
    <property type="match status" value="1"/>
</dbReference>
<feature type="compositionally biased region" description="Basic and acidic residues" evidence="1">
    <location>
        <begin position="77"/>
        <end position="97"/>
    </location>
</feature>
<dbReference type="EMBL" id="JAKWFO010000003">
    <property type="protein sequence ID" value="KAI9637868.1"/>
    <property type="molecule type" value="Genomic_DNA"/>
</dbReference>
<feature type="region of interest" description="Disordered" evidence="1">
    <location>
        <begin position="62"/>
        <end position="97"/>
    </location>
</feature>
<dbReference type="Pfam" id="PF16589">
    <property type="entry name" value="BRCT_2"/>
    <property type="match status" value="1"/>
</dbReference>
<dbReference type="Proteomes" id="UP001164286">
    <property type="component" value="Unassembled WGS sequence"/>
</dbReference>
<dbReference type="GO" id="GO:0070987">
    <property type="term" value="P:error-free translesion synthesis"/>
    <property type="evidence" value="ECO:0007669"/>
    <property type="project" value="TreeGrafter"/>
</dbReference>
<feature type="region of interest" description="Disordered" evidence="1">
    <location>
        <begin position="1"/>
        <end position="42"/>
    </location>
</feature>
<dbReference type="RefSeq" id="XP_052947645.1">
    <property type="nucleotide sequence ID" value="XM_053091901.1"/>
</dbReference>
<sequence>MAPTPLTPSSSQEIVPISPPPPAALKRKREVTDPSASITLPKPLEWKPSIDLKDKAYRARNAYEQKVDTQGGKKKARQAEVEKQREEVRGMSREKQTARMLSTLGKEVNPITNSDLYSRTDHFVSAATGHQQSNRGGGSAGAGTYWEVRTAKMEEQARAKKSDLLKGLVFYINGSTGPRVSNLQLQHLITANGGRFVPMQSASCTHILASGGLSGTKTQKWIDGQGGRGSAKRMKVVSVDWLLDSVEKGVKLSEAGYGMITDPSQHNLFSAFGTKPKKELQGEDEG</sequence>
<reference evidence="3" key="1">
    <citation type="journal article" date="2022" name="G3 (Bethesda)">
        <title>High quality genome of the basidiomycete yeast Dioszegia hungarica PDD-24b-2 isolated from cloud water.</title>
        <authorList>
            <person name="Jarrige D."/>
            <person name="Haridas S."/>
            <person name="Bleykasten-Grosshans C."/>
            <person name="Joly M."/>
            <person name="Nadalig T."/>
            <person name="Sancelme M."/>
            <person name="Vuilleumier S."/>
            <person name="Grigoriev I.V."/>
            <person name="Amato P."/>
            <person name="Bringel F."/>
        </authorList>
    </citation>
    <scope>NUCLEOTIDE SEQUENCE</scope>
    <source>
        <strain evidence="3">PDD-24b-2</strain>
    </source>
</reference>
<dbReference type="SUPFAM" id="SSF52113">
    <property type="entry name" value="BRCT domain"/>
    <property type="match status" value="1"/>
</dbReference>
<feature type="domain" description="BRCT" evidence="2">
    <location>
        <begin position="160"/>
        <end position="259"/>
    </location>
</feature>
<dbReference type="InterPro" id="IPR001357">
    <property type="entry name" value="BRCT_dom"/>
</dbReference>
<comment type="caution">
    <text evidence="3">The sequence shown here is derived from an EMBL/GenBank/DDBJ whole genome shotgun (WGS) entry which is preliminary data.</text>
</comment>
<gene>
    <name evidence="3" type="ORF">MKK02DRAFT_42248</name>
</gene>
<dbReference type="PROSITE" id="PS50172">
    <property type="entry name" value="BRCT"/>
    <property type="match status" value="1"/>
</dbReference>
<name>A0AA38HB38_9TREE</name>